<comment type="similarity">
    <text evidence="3">Belongs to the alpha-acetolactate decarboxylase family.</text>
</comment>
<evidence type="ECO:0000256" key="5">
    <source>
        <dbReference type="ARBA" id="ARBA00020164"/>
    </source>
</evidence>
<evidence type="ECO:0000256" key="2">
    <source>
        <dbReference type="ARBA" id="ARBA00005170"/>
    </source>
</evidence>
<dbReference type="Gene3D" id="3.30.1330.80">
    <property type="entry name" value="Hypothetical protein, similar to alpha- acetolactate decarboxylase, domain 2"/>
    <property type="match status" value="2"/>
</dbReference>
<evidence type="ECO:0000256" key="4">
    <source>
        <dbReference type="ARBA" id="ARBA00013204"/>
    </source>
</evidence>
<sequence length="208" mass="22481">MVTSIPNDIFQFGTTAATAAGFNQGQPRTADLTSHGTDGIGSYEDGKLMILNNGEAYALSSDNKAAPAPMDARLPFAMVTIFRPTFRMEVPSLDMESLDDLLSSPKLAHARAVNTLAPFKVVGMFKSVEFTDGGEQHHKKGIVFGFVVPAWMKGISGPRIHAHFLADSGEVGGKVVDFETEVATLSFAKTGRFHLGFSQSQDWEDVRL</sequence>
<comment type="catalytic activity">
    <reaction evidence="1">
        <text>(2S)-2-acetolactate + H(+) = (R)-acetoin + CO2</text>
        <dbReference type="Rhea" id="RHEA:21580"/>
        <dbReference type="ChEBI" id="CHEBI:15378"/>
        <dbReference type="ChEBI" id="CHEBI:15686"/>
        <dbReference type="ChEBI" id="CHEBI:16526"/>
        <dbReference type="ChEBI" id="CHEBI:58476"/>
        <dbReference type="EC" id="4.1.1.5"/>
    </reaction>
</comment>
<name>A0A162WK71_DIDRA</name>
<dbReference type="OrthoDB" id="509395at2759"/>
<dbReference type="STRING" id="5454.A0A162WK71"/>
<evidence type="ECO:0000256" key="8">
    <source>
        <dbReference type="ARBA" id="ARBA00023239"/>
    </source>
</evidence>
<evidence type="ECO:0000256" key="6">
    <source>
        <dbReference type="ARBA" id="ARBA00022793"/>
    </source>
</evidence>
<comment type="caution">
    <text evidence="9">The sequence shown here is derived from an EMBL/GenBank/DDBJ whole genome shotgun (WGS) entry which is preliminary data.</text>
</comment>
<evidence type="ECO:0000313" key="10">
    <source>
        <dbReference type="Proteomes" id="UP000076837"/>
    </source>
</evidence>
<evidence type="ECO:0000256" key="3">
    <source>
        <dbReference type="ARBA" id="ARBA00007106"/>
    </source>
</evidence>
<keyword evidence="10" id="KW-1185">Reference proteome</keyword>
<proteinExistence type="inferred from homology"/>
<keyword evidence="7" id="KW-0005">Acetoin biosynthesis</keyword>
<dbReference type="UniPathway" id="UPA00626">
    <property type="reaction ID" value="UER00678"/>
</dbReference>
<organism evidence="9 10">
    <name type="scientific">Didymella rabiei</name>
    <name type="common">Chickpea ascochyta blight fungus</name>
    <name type="synonym">Mycosphaerella rabiei</name>
    <dbReference type="NCBI Taxonomy" id="5454"/>
    <lineage>
        <taxon>Eukaryota</taxon>
        <taxon>Fungi</taxon>
        <taxon>Dikarya</taxon>
        <taxon>Ascomycota</taxon>
        <taxon>Pezizomycotina</taxon>
        <taxon>Dothideomycetes</taxon>
        <taxon>Pleosporomycetidae</taxon>
        <taxon>Pleosporales</taxon>
        <taxon>Pleosporineae</taxon>
        <taxon>Didymellaceae</taxon>
        <taxon>Ascochyta</taxon>
    </lineage>
</organism>
<protein>
    <recommendedName>
        <fullName evidence="5">Alpha-acetolactate decarboxylase</fullName>
        <ecNumber evidence="4">4.1.1.5</ecNumber>
    </recommendedName>
</protein>
<dbReference type="InterPro" id="IPR005128">
    <property type="entry name" value="Acetolactate_a_deCO2ase"/>
</dbReference>
<dbReference type="GO" id="GO:0045151">
    <property type="term" value="P:acetoin biosynthetic process"/>
    <property type="evidence" value="ECO:0007669"/>
    <property type="project" value="UniProtKB-KW"/>
</dbReference>
<dbReference type="EMBL" id="JYNV01000302">
    <property type="protein sequence ID" value="KZM19076.1"/>
    <property type="molecule type" value="Genomic_DNA"/>
</dbReference>
<dbReference type="GO" id="GO:0047605">
    <property type="term" value="F:acetolactate decarboxylase activity"/>
    <property type="evidence" value="ECO:0007669"/>
    <property type="project" value="UniProtKB-EC"/>
</dbReference>
<keyword evidence="6" id="KW-0210">Decarboxylase</keyword>
<gene>
    <name evidence="9" type="ORF">ST47_g9750</name>
</gene>
<evidence type="ECO:0000256" key="7">
    <source>
        <dbReference type="ARBA" id="ARBA00023061"/>
    </source>
</evidence>
<evidence type="ECO:0000256" key="1">
    <source>
        <dbReference type="ARBA" id="ARBA00001784"/>
    </source>
</evidence>
<evidence type="ECO:0000313" key="9">
    <source>
        <dbReference type="EMBL" id="KZM19076.1"/>
    </source>
</evidence>
<keyword evidence="8" id="KW-0456">Lyase</keyword>
<dbReference type="PANTHER" id="PTHR35524:SF1">
    <property type="entry name" value="ALPHA-ACETOLACTATE DECARBOXYLASE"/>
    <property type="match status" value="1"/>
</dbReference>
<dbReference type="AlphaFoldDB" id="A0A162WK71"/>
<dbReference type="Proteomes" id="UP000076837">
    <property type="component" value="Unassembled WGS sequence"/>
</dbReference>
<dbReference type="PANTHER" id="PTHR35524">
    <property type="entry name" value="ALPHA-ACETOLACTATE DECARBOXYLASE"/>
    <property type="match status" value="1"/>
</dbReference>
<accession>A0A162WK71</accession>
<comment type="pathway">
    <text evidence="2">Polyol metabolism; (R,R)-butane-2,3-diol biosynthesis; (R,R)-butane-2,3-diol from pyruvate: step 2/3.</text>
</comment>
<dbReference type="EC" id="4.1.1.5" evidence="4"/>
<dbReference type="Pfam" id="PF03306">
    <property type="entry name" value="AAL_decarboxy"/>
    <property type="match status" value="1"/>
</dbReference>
<dbReference type="SUPFAM" id="SSF117856">
    <property type="entry name" value="AF0104/ALDC/Ptd012-like"/>
    <property type="match status" value="1"/>
</dbReference>
<reference evidence="9 10" key="1">
    <citation type="journal article" date="2016" name="Sci. Rep.">
        <title>Draft genome sequencing and secretome analysis of fungal phytopathogen Ascochyta rabiei provides insight into the necrotrophic effector repertoire.</title>
        <authorList>
            <person name="Verma S."/>
            <person name="Gazara R.K."/>
            <person name="Nizam S."/>
            <person name="Parween S."/>
            <person name="Chattopadhyay D."/>
            <person name="Verma P.K."/>
        </authorList>
    </citation>
    <scope>NUCLEOTIDE SEQUENCE [LARGE SCALE GENOMIC DNA]</scope>
    <source>
        <strain evidence="9 10">ArDII</strain>
    </source>
</reference>